<feature type="compositionally biased region" description="Basic and acidic residues" evidence="1">
    <location>
        <begin position="38"/>
        <end position="47"/>
    </location>
</feature>
<proteinExistence type="predicted"/>
<comment type="caution">
    <text evidence="2">The sequence shown here is derived from an EMBL/GenBank/DDBJ whole genome shotgun (WGS) entry which is preliminary data.</text>
</comment>
<sequence length="327" mass="36087">MDSHNISSSGGQRDPRAHYLPLDPAHMSPQYSATQDRPPTRRHDVRDGIRYNQPLGAQIDLSSDFSHNNAQSGSPDIDEKKGRPPRQATFDAGQDVMRLGARILRLQPRDRSFACGCLIRTASLNHANSSPRIWATEECRAAFRKRGIHDLEAFFTDIAREHAEPAYQAAASTSNSRPAVRSSQAASVESLQEMIGDLQALVLLKDEELVQARLTLADMQSRISGSRLDLQYCYGCQGLLGGDFNTTDPHEVMNQSDSSTGHQYSQTSYYQEGISSATLSTSTYSNVQQPHHSAPIHDGAANAPGTRVYTSRSSYHDVNTRGHQFSR</sequence>
<dbReference type="AlphaFoldDB" id="A0A4R0RSC3"/>
<reference evidence="2 3" key="1">
    <citation type="submission" date="2018-11" db="EMBL/GenBank/DDBJ databases">
        <title>Genome assembly of Steccherinum ochraceum LE-BIN_3174, the white-rot fungus of the Steccherinaceae family (The Residual Polyporoid clade, Polyporales, Basidiomycota).</title>
        <authorList>
            <person name="Fedorova T.V."/>
            <person name="Glazunova O.A."/>
            <person name="Landesman E.O."/>
            <person name="Moiseenko K.V."/>
            <person name="Psurtseva N.V."/>
            <person name="Savinova O.S."/>
            <person name="Shakhova N.V."/>
            <person name="Tyazhelova T.V."/>
            <person name="Vasina D.V."/>
        </authorList>
    </citation>
    <scope>NUCLEOTIDE SEQUENCE [LARGE SCALE GENOMIC DNA]</scope>
    <source>
        <strain evidence="2 3">LE-BIN_3174</strain>
    </source>
</reference>
<feature type="region of interest" description="Disordered" evidence="1">
    <location>
        <begin position="281"/>
        <end position="305"/>
    </location>
</feature>
<evidence type="ECO:0000313" key="3">
    <source>
        <dbReference type="Proteomes" id="UP000292702"/>
    </source>
</evidence>
<feature type="compositionally biased region" description="Polar residues" evidence="1">
    <location>
        <begin position="281"/>
        <end position="291"/>
    </location>
</feature>
<feature type="compositionally biased region" description="Polar residues" evidence="1">
    <location>
        <begin position="1"/>
        <end position="11"/>
    </location>
</feature>
<organism evidence="2 3">
    <name type="scientific">Steccherinum ochraceum</name>
    <dbReference type="NCBI Taxonomy" id="92696"/>
    <lineage>
        <taxon>Eukaryota</taxon>
        <taxon>Fungi</taxon>
        <taxon>Dikarya</taxon>
        <taxon>Basidiomycota</taxon>
        <taxon>Agaricomycotina</taxon>
        <taxon>Agaricomycetes</taxon>
        <taxon>Polyporales</taxon>
        <taxon>Steccherinaceae</taxon>
        <taxon>Steccherinum</taxon>
    </lineage>
</organism>
<evidence type="ECO:0000313" key="2">
    <source>
        <dbReference type="EMBL" id="TCD71761.1"/>
    </source>
</evidence>
<protein>
    <submittedName>
        <fullName evidence="2">Uncharacterized protein</fullName>
    </submittedName>
</protein>
<gene>
    <name evidence="2" type="ORF">EIP91_005527</name>
</gene>
<keyword evidence="3" id="KW-1185">Reference proteome</keyword>
<accession>A0A4R0RSC3</accession>
<dbReference type="Proteomes" id="UP000292702">
    <property type="component" value="Unassembled WGS sequence"/>
</dbReference>
<feature type="compositionally biased region" description="Polar residues" evidence="1">
    <location>
        <begin position="60"/>
        <end position="74"/>
    </location>
</feature>
<evidence type="ECO:0000256" key="1">
    <source>
        <dbReference type="SAM" id="MobiDB-lite"/>
    </source>
</evidence>
<feature type="region of interest" description="Disordered" evidence="1">
    <location>
        <begin position="1"/>
        <end position="47"/>
    </location>
</feature>
<feature type="region of interest" description="Disordered" evidence="1">
    <location>
        <begin position="60"/>
        <end position="88"/>
    </location>
</feature>
<dbReference type="EMBL" id="RWJN01000003">
    <property type="protein sequence ID" value="TCD71761.1"/>
    <property type="molecule type" value="Genomic_DNA"/>
</dbReference>
<name>A0A4R0RSC3_9APHY</name>